<sequence>MAASSFPTGIHHVTLITRRVQENVDFYVGFLGLRLVKRTGGFEDAEQLHLFYGNAEAEPGTLVTFLVWEDGASGRVGNGQVSEIAFSVPRDAIGEWLTRAITHRVPVEGPLHEFGETVLRLKDPDGIIVKLVGHGDAMALAAGQEPAVTRLRAVTLLTETPEETATFLSRFGYRPGPVMGNLQRMLSDTDAVDVRDATGYVPGIPGTGTADHVAFRAGDVEAIRKMEGDLSRLNSSPTNLHDRKYFISLYVREPGGTLIEYATDGPGFAIDEKPGHLGEQLFVPPGDEARAQDLKVFLPQFSLPGEQRMPRRDLPFVHRFFVPDAPGEETLVLMHGSGGSEGDLMPLAHRIAPQAMLLGLRGRSVEDGSPRWFRRLPGEHFDQGDIRSEAEAFAAFVEGAVEGYRLDAERLTFLGLSNGANFLAAVMALYPGLIRRAVLLRPAMVLEDPPVVDLSATSVLMVSGRQDLAAPLARRLEAWLRDSGANLTSHFIDTAHQLSDEDLPLAKAWVDKHRQSHRLLLTPSSEKCILE</sequence>
<organism evidence="2 3">
    <name type="scientific">Pseudorhizobium tarimense</name>
    <dbReference type="NCBI Taxonomy" id="1079109"/>
    <lineage>
        <taxon>Bacteria</taxon>
        <taxon>Pseudomonadati</taxon>
        <taxon>Pseudomonadota</taxon>
        <taxon>Alphaproteobacteria</taxon>
        <taxon>Hyphomicrobiales</taxon>
        <taxon>Rhizobiaceae</taxon>
        <taxon>Rhizobium/Agrobacterium group</taxon>
        <taxon>Pseudorhizobium</taxon>
    </lineage>
</organism>
<dbReference type="InterPro" id="IPR004360">
    <property type="entry name" value="Glyas_Fos-R_dOase_dom"/>
</dbReference>
<accession>A0ABV2H1K5</accession>
<comment type="caution">
    <text evidence="2">The sequence shown here is derived from an EMBL/GenBank/DDBJ whole genome shotgun (WGS) entry which is preliminary data.</text>
</comment>
<dbReference type="EMBL" id="JBEPLJ010000002">
    <property type="protein sequence ID" value="MET3584421.1"/>
    <property type="molecule type" value="Genomic_DNA"/>
</dbReference>
<protein>
    <submittedName>
        <fullName evidence="2">Phospholipase/carboxylesterase</fullName>
    </submittedName>
</protein>
<dbReference type="InterPro" id="IPR029068">
    <property type="entry name" value="Glyas_Bleomycin-R_OHBP_Dase"/>
</dbReference>
<dbReference type="PANTHER" id="PTHR36110">
    <property type="entry name" value="RING-CLEAVING DIOXYGENASE MHQE-RELATED"/>
    <property type="match status" value="1"/>
</dbReference>
<dbReference type="Pfam" id="PF00903">
    <property type="entry name" value="Glyoxalase"/>
    <property type="match status" value="1"/>
</dbReference>
<dbReference type="Proteomes" id="UP001549031">
    <property type="component" value="Unassembled WGS sequence"/>
</dbReference>
<evidence type="ECO:0000313" key="3">
    <source>
        <dbReference type="Proteomes" id="UP001549031"/>
    </source>
</evidence>
<dbReference type="SUPFAM" id="SSF53474">
    <property type="entry name" value="alpha/beta-Hydrolases"/>
    <property type="match status" value="1"/>
</dbReference>
<dbReference type="Gene3D" id="3.10.180.10">
    <property type="entry name" value="2,3-Dihydroxybiphenyl 1,2-Dioxygenase, domain 1"/>
    <property type="match status" value="2"/>
</dbReference>
<dbReference type="RefSeq" id="WP_247242673.1">
    <property type="nucleotide sequence ID" value="NZ_JALJRA010000002.1"/>
</dbReference>
<dbReference type="InterPro" id="IPR037523">
    <property type="entry name" value="VOC_core"/>
</dbReference>
<feature type="domain" description="VOC" evidence="1">
    <location>
        <begin position="9"/>
        <end position="134"/>
    </location>
</feature>
<evidence type="ECO:0000259" key="1">
    <source>
        <dbReference type="PROSITE" id="PS51819"/>
    </source>
</evidence>
<dbReference type="SUPFAM" id="SSF54593">
    <property type="entry name" value="Glyoxalase/Bleomycin resistance protein/Dihydroxybiphenyl dioxygenase"/>
    <property type="match status" value="1"/>
</dbReference>
<name>A0ABV2H1K5_9HYPH</name>
<reference evidence="2 3" key="1">
    <citation type="submission" date="2024-06" db="EMBL/GenBank/DDBJ databases">
        <title>Genomic Encyclopedia of Type Strains, Phase IV (KMG-IV): sequencing the most valuable type-strain genomes for metagenomic binning, comparative biology and taxonomic classification.</title>
        <authorList>
            <person name="Goeker M."/>
        </authorList>
    </citation>
    <scope>NUCLEOTIDE SEQUENCE [LARGE SCALE GENOMIC DNA]</scope>
    <source>
        <strain evidence="2 3">DSM 105042</strain>
    </source>
</reference>
<dbReference type="InterPro" id="IPR029058">
    <property type="entry name" value="AB_hydrolase_fold"/>
</dbReference>
<keyword evidence="3" id="KW-1185">Reference proteome</keyword>
<dbReference type="InterPro" id="IPR052537">
    <property type="entry name" value="Extradiol_RC_dioxygenase"/>
</dbReference>
<proteinExistence type="predicted"/>
<feature type="domain" description="VOC" evidence="1">
    <location>
        <begin position="150"/>
        <end position="264"/>
    </location>
</feature>
<evidence type="ECO:0000313" key="2">
    <source>
        <dbReference type="EMBL" id="MET3584421.1"/>
    </source>
</evidence>
<dbReference type="Gene3D" id="3.40.50.1820">
    <property type="entry name" value="alpha/beta hydrolase"/>
    <property type="match status" value="1"/>
</dbReference>
<gene>
    <name evidence="2" type="ORF">ABID21_000516</name>
</gene>
<dbReference type="PANTHER" id="PTHR36110:SF2">
    <property type="entry name" value="RING-CLEAVING DIOXYGENASE MHQE-RELATED"/>
    <property type="match status" value="1"/>
</dbReference>
<dbReference type="PROSITE" id="PS51819">
    <property type="entry name" value="VOC"/>
    <property type="match status" value="2"/>
</dbReference>